<dbReference type="PANTHER" id="PTHR42878:SF12">
    <property type="entry name" value="SENSOR HISTIDINE KINASE YCBM"/>
    <property type="match status" value="1"/>
</dbReference>
<dbReference type="InterPro" id="IPR003594">
    <property type="entry name" value="HATPase_dom"/>
</dbReference>
<dbReference type="SUPFAM" id="SSF47384">
    <property type="entry name" value="Homodimeric domain of signal transducing histidine kinase"/>
    <property type="match status" value="1"/>
</dbReference>
<evidence type="ECO:0000256" key="4">
    <source>
        <dbReference type="ARBA" id="ARBA00022553"/>
    </source>
</evidence>
<proteinExistence type="predicted"/>
<dbReference type="GO" id="GO:0005886">
    <property type="term" value="C:plasma membrane"/>
    <property type="evidence" value="ECO:0007669"/>
    <property type="project" value="UniProtKB-SubCell"/>
</dbReference>
<dbReference type="GO" id="GO:0000155">
    <property type="term" value="F:phosphorelay sensor kinase activity"/>
    <property type="evidence" value="ECO:0007669"/>
    <property type="project" value="InterPro"/>
</dbReference>
<feature type="domain" description="Histidine kinase" evidence="10">
    <location>
        <begin position="435"/>
        <end position="680"/>
    </location>
</feature>
<keyword evidence="4" id="KW-0597">Phosphoprotein</keyword>
<comment type="catalytic activity">
    <reaction evidence="1">
        <text>ATP + protein L-histidine = ADP + protein N-phospho-L-histidine.</text>
        <dbReference type="EC" id="2.7.13.3"/>
    </reaction>
</comment>
<evidence type="ECO:0000256" key="5">
    <source>
        <dbReference type="ARBA" id="ARBA00022679"/>
    </source>
</evidence>
<dbReference type="InterPro" id="IPR003661">
    <property type="entry name" value="HisK_dim/P_dom"/>
</dbReference>
<dbReference type="GO" id="GO:0030295">
    <property type="term" value="F:protein kinase activator activity"/>
    <property type="evidence" value="ECO:0007669"/>
    <property type="project" value="TreeGrafter"/>
</dbReference>
<evidence type="ECO:0000259" key="10">
    <source>
        <dbReference type="PROSITE" id="PS50109"/>
    </source>
</evidence>
<dbReference type="SMART" id="SM00388">
    <property type="entry name" value="HisKA"/>
    <property type="match status" value="1"/>
</dbReference>
<comment type="caution">
    <text evidence="11">The sequence shown here is derived from an EMBL/GenBank/DDBJ whole genome shotgun (WGS) entry which is preliminary data.</text>
</comment>
<dbReference type="PRINTS" id="PR00344">
    <property type="entry name" value="BCTRLSENSOR"/>
</dbReference>
<evidence type="ECO:0000256" key="6">
    <source>
        <dbReference type="ARBA" id="ARBA00022777"/>
    </source>
</evidence>
<dbReference type="Pfam" id="PF00512">
    <property type="entry name" value="HisKA"/>
    <property type="match status" value="1"/>
</dbReference>
<dbReference type="CDD" id="cd00075">
    <property type="entry name" value="HATPase"/>
    <property type="match status" value="1"/>
</dbReference>
<dbReference type="GO" id="GO:0000156">
    <property type="term" value="F:phosphorelay response regulator activity"/>
    <property type="evidence" value="ECO:0007669"/>
    <property type="project" value="TreeGrafter"/>
</dbReference>
<keyword evidence="6" id="KW-0418">Kinase</keyword>
<evidence type="ECO:0000256" key="9">
    <source>
        <dbReference type="SAM" id="Phobius"/>
    </source>
</evidence>
<keyword evidence="5" id="KW-0808">Transferase</keyword>
<dbReference type="AlphaFoldDB" id="A0A3N0B4N7"/>
<dbReference type="InterPro" id="IPR036097">
    <property type="entry name" value="HisK_dim/P_sf"/>
</dbReference>
<sequence length="680" mass="73544">MLPRMGLRLEDPVPPRAGARHPSRSFMKNRSEQARILTRKMLAWTTVVLAVYTFAFCAIAGAFDRFAAPALGNAVANAVSPWEYMPTLDVMSYTEGNPTIAQKTNEVKADVVRTYLNALADDIVPDTDLGLAISDASEGSPQVDAVSSDAGGNPSDSELMQAIAAINADSLTYEDVIGKVNEGASDITKALSTYAEEYGKHNPSQYALSADMRAAYLVAIARDSDYADARSQGLTTSDAVGSPKSTSQHADASDSMINFVRLAVDLRNAGAAVSVHDGMWLLTKGLYANSALDSYYAEAANATCADISQKIVYSTISLGDEQEVVIYADGHGVTRDLTAYNQIKQLKLPVALIVYLLGCLVVMAFAVRKSLGYFDTLFDSVGAILSKRASSDDAPELPSELAIAQKTIDDIRLRNDLDERAAEAAERRKNELVAYLAHDTKTPLTSITGYLSLLEEAPDMPEDQRKRYAHTALQKAYRLDGMLDEFFEITRYNLHAIAIEREHVDPALLCFQVAEEFYPEASSRGIEIHVDAQEGSEVFADARKLSRALSNVVKNAVAYADANSVIDVKMSLEQQTAAKAKAMASAKLEASTQAGVSTEKERGRTLCISVTNRGREISREHLDRIFDKFYREDDARATNQGGAGLGLAIAREIVQAHGGTIGATSEGGRTVFTLEVPAGE</sequence>
<comment type="subcellular location">
    <subcellularLocation>
        <location evidence="2">Cell membrane</location>
    </subcellularLocation>
</comment>
<dbReference type="GO" id="GO:0007234">
    <property type="term" value="P:osmosensory signaling via phosphorelay pathway"/>
    <property type="evidence" value="ECO:0007669"/>
    <property type="project" value="TreeGrafter"/>
</dbReference>
<dbReference type="InterPro" id="IPR050351">
    <property type="entry name" value="BphY/WalK/GraS-like"/>
</dbReference>
<protein>
    <recommendedName>
        <fullName evidence="8">Sensor-like histidine kinase SenX3</fullName>
        <ecNumber evidence="3">2.7.13.3</ecNumber>
    </recommendedName>
</protein>
<evidence type="ECO:0000256" key="2">
    <source>
        <dbReference type="ARBA" id="ARBA00004236"/>
    </source>
</evidence>
<keyword evidence="7" id="KW-0902">Two-component regulatory system</keyword>
<keyword evidence="9" id="KW-0472">Membrane</keyword>
<dbReference type="SMART" id="SM00387">
    <property type="entry name" value="HATPase_c"/>
    <property type="match status" value="1"/>
</dbReference>
<organism evidence="11 12">
    <name type="scientific">Slackia equolifaciens</name>
    <dbReference type="NCBI Taxonomy" id="498718"/>
    <lineage>
        <taxon>Bacteria</taxon>
        <taxon>Bacillati</taxon>
        <taxon>Actinomycetota</taxon>
        <taxon>Coriobacteriia</taxon>
        <taxon>Eggerthellales</taxon>
        <taxon>Eggerthellaceae</taxon>
        <taxon>Slackia</taxon>
    </lineage>
</organism>
<evidence type="ECO:0000256" key="8">
    <source>
        <dbReference type="ARBA" id="ARBA00039401"/>
    </source>
</evidence>
<dbReference type="InterPro" id="IPR005467">
    <property type="entry name" value="His_kinase_dom"/>
</dbReference>
<evidence type="ECO:0000313" key="12">
    <source>
        <dbReference type="Proteomes" id="UP000269591"/>
    </source>
</evidence>
<name>A0A3N0B4N7_9ACTN</name>
<reference evidence="12" key="1">
    <citation type="submission" date="2018-05" db="EMBL/GenBank/DDBJ databases">
        <title>Genome Sequencing of selected type strains of the family Eggerthellaceae.</title>
        <authorList>
            <person name="Danylec N."/>
            <person name="Stoll D.A."/>
            <person name="Doetsch A."/>
            <person name="Huch M."/>
        </authorList>
    </citation>
    <scope>NUCLEOTIDE SEQUENCE [LARGE SCALE GENOMIC DNA]</scope>
    <source>
        <strain evidence="12">DSM 24851</strain>
    </source>
</reference>
<dbReference type="SUPFAM" id="SSF55874">
    <property type="entry name" value="ATPase domain of HSP90 chaperone/DNA topoisomerase II/histidine kinase"/>
    <property type="match status" value="1"/>
</dbReference>
<dbReference type="PROSITE" id="PS50109">
    <property type="entry name" value="HIS_KIN"/>
    <property type="match status" value="1"/>
</dbReference>
<dbReference type="EMBL" id="QIBX01000001">
    <property type="protein sequence ID" value="RNL42083.1"/>
    <property type="molecule type" value="Genomic_DNA"/>
</dbReference>
<dbReference type="PANTHER" id="PTHR42878">
    <property type="entry name" value="TWO-COMPONENT HISTIDINE KINASE"/>
    <property type="match status" value="1"/>
</dbReference>
<dbReference type="InterPro" id="IPR004358">
    <property type="entry name" value="Sig_transdc_His_kin-like_C"/>
</dbReference>
<evidence type="ECO:0000313" key="11">
    <source>
        <dbReference type="EMBL" id="RNL42083.1"/>
    </source>
</evidence>
<feature type="transmembrane region" description="Helical" evidence="9">
    <location>
        <begin position="348"/>
        <end position="367"/>
    </location>
</feature>
<keyword evidence="9" id="KW-0812">Transmembrane</keyword>
<evidence type="ECO:0000256" key="1">
    <source>
        <dbReference type="ARBA" id="ARBA00000085"/>
    </source>
</evidence>
<dbReference type="Gene3D" id="3.30.565.10">
    <property type="entry name" value="Histidine kinase-like ATPase, C-terminal domain"/>
    <property type="match status" value="1"/>
</dbReference>
<dbReference type="Gene3D" id="1.10.287.130">
    <property type="match status" value="1"/>
</dbReference>
<dbReference type="Pfam" id="PF02518">
    <property type="entry name" value="HATPase_c"/>
    <property type="match status" value="1"/>
</dbReference>
<gene>
    <name evidence="11" type="ORF">DMP06_01350</name>
</gene>
<dbReference type="CDD" id="cd00082">
    <property type="entry name" value="HisKA"/>
    <property type="match status" value="1"/>
</dbReference>
<feature type="transmembrane region" description="Helical" evidence="9">
    <location>
        <begin position="41"/>
        <end position="63"/>
    </location>
</feature>
<dbReference type="EC" id="2.7.13.3" evidence="3"/>
<accession>A0A3N0B4N7</accession>
<keyword evidence="12" id="KW-1185">Reference proteome</keyword>
<keyword evidence="9" id="KW-1133">Transmembrane helix</keyword>
<dbReference type="Proteomes" id="UP000269591">
    <property type="component" value="Unassembled WGS sequence"/>
</dbReference>
<evidence type="ECO:0000256" key="3">
    <source>
        <dbReference type="ARBA" id="ARBA00012438"/>
    </source>
</evidence>
<dbReference type="InterPro" id="IPR036890">
    <property type="entry name" value="HATPase_C_sf"/>
</dbReference>
<evidence type="ECO:0000256" key="7">
    <source>
        <dbReference type="ARBA" id="ARBA00023012"/>
    </source>
</evidence>